<dbReference type="InterPro" id="IPR018011">
    <property type="entry name" value="Carb_sulfotrans_8-10"/>
</dbReference>
<evidence type="ECO:0000256" key="8">
    <source>
        <dbReference type="ARBA" id="ARBA00023180"/>
    </source>
</evidence>
<feature type="compositionally biased region" description="Polar residues" evidence="10">
    <location>
        <begin position="63"/>
        <end position="77"/>
    </location>
</feature>
<dbReference type="AlphaFoldDB" id="A0AAE0ZIT1"/>
<dbReference type="InterPro" id="IPR005331">
    <property type="entry name" value="Sulfotransferase"/>
</dbReference>
<protein>
    <recommendedName>
        <fullName evidence="9">Carbohydrate sulfotransferase</fullName>
        <ecNumber evidence="9">2.8.2.-</ecNumber>
    </recommendedName>
</protein>
<evidence type="ECO:0000256" key="3">
    <source>
        <dbReference type="ARBA" id="ARBA00022679"/>
    </source>
</evidence>
<dbReference type="EMBL" id="JAWDGP010003892">
    <property type="protein sequence ID" value="KAK3769686.1"/>
    <property type="molecule type" value="Genomic_DNA"/>
</dbReference>
<dbReference type="GO" id="GO:0016051">
    <property type="term" value="P:carbohydrate biosynthetic process"/>
    <property type="evidence" value="ECO:0007669"/>
    <property type="project" value="InterPro"/>
</dbReference>
<evidence type="ECO:0000256" key="9">
    <source>
        <dbReference type="RuleBase" id="RU364020"/>
    </source>
</evidence>
<comment type="similarity">
    <text evidence="2 9">Belongs to the sulfotransferase 2 family.</text>
</comment>
<sequence>MLLVVSWICLLLPVLYFSYFERLRARGQVQIDSADHSEDHHYNSSQHQSPDLFAEGKHGSTGPGISQNGPVPVTLTQPKREQLPDNKNVTHETTGNGDGFDSYSRKTSEAVFAERRRHLSEVCKKDPYAQIGEVNGIFKHQASGVIYCFVPKAGCTFWKRVFYVVNQANTTGLSMYNISRHSIHATSRNGQLFSNQYHNWTNYPIRFTVARDPFSRLLSSYLDKVYLPDFWGTEMLPIIHRRKKNNERSKKDFMRIHFDNMAFLFDKNYKNLSTFEDMRCGKYVTFAEFVKGGFRRKEPHWMPLSEICNPCKFNVTHLSYMETFTEDARTILDHLGLDGLLDYLDKDTQVNNELRMIVDYNFRTLRYSTHVRQCVSAQELAYRLWNNFRWRGYIDPDMEYIPSPQHQARIVSEDLMVQLEIARTSGLRDRTKLKDAKENFLRKIVRPDPSSKANDLQYVVD</sequence>
<evidence type="ECO:0000256" key="4">
    <source>
        <dbReference type="ARBA" id="ARBA00022692"/>
    </source>
</evidence>
<dbReference type="PANTHER" id="PTHR12137">
    <property type="entry name" value="CARBOHYDRATE SULFOTRANSFERASE"/>
    <property type="match status" value="1"/>
</dbReference>
<comment type="caution">
    <text evidence="12">The sequence shown here is derived from an EMBL/GenBank/DDBJ whole genome shotgun (WGS) entry which is preliminary data.</text>
</comment>
<evidence type="ECO:0000313" key="12">
    <source>
        <dbReference type="EMBL" id="KAK3769686.1"/>
    </source>
</evidence>
<evidence type="ECO:0000256" key="5">
    <source>
        <dbReference type="ARBA" id="ARBA00022989"/>
    </source>
</evidence>
<keyword evidence="9" id="KW-0735">Signal-anchor</keyword>
<evidence type="ECO:0000256" key="6">
    <source>
        <dbReference type="ARBA" id="ARBA00023034"/>
    </source>
</evidence>
<keyword evidence="6 9" id="KW-0333">Golgi apparatus</keyword>
<keyword evidence="7" id="KW-0472">Membrane</keyword>
<dbReference type="Proteomes" id="UP001283361">
    <property type="component" value="Unassembled WGS sequence"/>
</dbReference>
<keyword evidence="4" id="KW-0812">Transmembrane</keyword>
<feature type="signal peptide" evidence="11">
    <location>
        <begin position="1"/>
        <end position="17"/>
    </location>
</feature>
<comment type="subcellular location">
    <subcellularLocation>
        <location evidence="1 9">Golgi apparatus membrane</location>
        <topology evidence="1 9">Single-pass type II membrane protein</topology>
    </subcellularLocation>
</comment>
<keyword evidence="8 9" id="KW-0325">Glycoprotein</keyword>
<evidence type="ECO:0000256" key="2">
    <source>
        <dbReference type="ARBA" id="ARBA00006339"/>
    </source>
</evidence>
<feature type="region of interest" description="Disordered" evidence="10">
    <location>
        <begin position="35"/>
        <end position="100"/>
    </location>
</feature>
<name>A0AAE0ZIT1_9GAST</name>
<feature type="chain" id="PRO_5042194758" description="Carbohydrate sulfotransferase" evidence="11">
    <location>
        <begin position="18"/>
        <end position="461"/>
    </location>
</feature>
<evidence type="ECO:0000256" key="11">
    <source>
        <dbReference type="SAM" id="SignalP"/>
    </source>
</evidence>
<evidence type="ECO:0000313" key="13">
    <source>
        <dbReference type="Proteomes" id="UP001283361"/>
    </source>
</evidence>
<dbReference type="GO" id="GO:0000139">
    <property type="term" value="C:Golgi membrane"/>
    <property type="evidence" value="ECO:0007669"/>
    <property type="project" value="UniProtKB-SubCell"/>
</dbReference>
<reference evidence="12" key="1">
    <citation type="journal article" date="2023" name="G3 (Bethesda)">
        <title>A reference genome for the long-term kleptoplast-retaining sea slug Elysia crispata morphotype clarki.</title>
        <authorList>
            <person name="Eastman K.E."/>
            <person name="Pendleton A.L."/>
            <person name="Shaikh M.A."/>
            <person name="Suttiyut T."/>
            <person name="Ogas R."/>
            <person name="Tomko P."/>
            <person name="Gavelis G."/>
            <person name="Widhalm J.R."/>
            <person name="Wisecaver J.H."/>
        </authorList>
    </citation>
    <scope>NUCLEOTIDE SEQUENCE</scope>
    <source>
        <strain evidence="12">ECLA1</strain>
    </source>
</reference>
<keyword evidence="9" id="KW-0119">Carbohydrate metabolism</keyword>
<evidence type="ECO:0000256" key="7">
    <source>
        <dbReference type="ARBA" id="ARBA00023136"/>
    </source>
</evidence>
<gene>
    <name evidence="12" type="ORF">RRG08_004937</name>
</gene>
<dbReference type="GO" id="GO:0008146">
    <property type="term" value="F:sulfotransferase activity"/>
    <property type="evidence" value="ECO:0007669"/>
    <property type="project" value="InterPro"/>
</dbReference>
<feature type="compositionally biased region" description="Basic and acidic residues" evidence="10">
    <location>
        <begin position="78"/>
        <end position="90"/>
    </location>
</feature>
<keyword evidence="5" id="KW-1133">Transmembrane helix</keyword>
<keyword evidence="11" id="KW-0732">Signal</keyword>
<keyword evidence="3 9" id="KW-0808">Transferase</keyword>
<dbReference type="Pfam" id="PF03567">
    <property type="entry name" value="Sulfotransfer_2"/>
    <property type="match status" value="1"/>
</dbReference>
<accession>A0AAE0ZIT1</accession>
<evidence type="ECO:0000256" key="10">
    <source>
        <dbReference type="SAM" id="MobiDB-lite"/>
    </source>
</evidence>
<dbReference type="PANTHER" id="PTHR12137:SF54">
    <property type="entry name" value="CARBOHYDRATE SULFOTRANSFERASE"/>
    <property type="match status" value="1"/>
</dbReference>
<evidence type="ECO:0000256" key="1">
    <source>
        <dbReference type="ARBA" id="ARBA00004323"/>
    </source>
</evidence>
<proteinExistence type="inferred from homology"/>
<keyword evidence="13" id="KW-1185">Reference proteome</keyword>
<organism evidence="12 13">
    <name type="scientific">Elysia crispata</name>
    <name type="common">lettuce slug</name>
    <dbReference type="NCBI Taxonomy" id="231223"/>
    <lineage>
        <taxon>Eukaryota</taxon>
        <taxon>Metazoa</taxon>
        <taxon>Spiralia</taxon>
        <taxon>Lophotrochozoa</taxon>
        <taxon>Mollusca</taxon>
        <taxon>Gastropoda</taxon>
        <taxon>Heterobranchia</taxon>
        <taxon>Euthyneura</taxon>
        <taxon>Panpulmonata</taxon>
        <taxon>Sacoglossa</taxon>
        <taxon>Placobranchoidea</taxon>
        <taxon>Plakobranchidae</taxon>
        <taxon>Elysia</taxon>
    </lineage>
</organism>
<dbReference type="EC" id="2.8.2.-" evidence="9"/>